<dbReference type="Proteomes" id="UP000600363">
    <property type="component" value="Unassembled WGS sequence"/>
</dbReference>
<dbReference type="InterPro" id="IPR011642">
    <property type="entry name" value="Gate_dom"/>
</dbReference>
<dbReference type="RefSeq" id="WP_042686329.1">
    <property type="nucleotide sequence ID" value="NZ_DUIH01000004.1"/>
</dbReference>
<protein>
    <submittedName>
        <fullName evidence="3">Nucleoside recognition protein</fullName>
    </submittedName>
</protein>
<dbReference type="PANTHER" id="PTHR38139:SF1">
    <property type="entry name" value="NUCLEOSIDE TRANSPORTER_FEOB GTPASE GATE DOMAIN-CONTAINING PROTEIN"/>
    <property type="match status" value="1"/>
</dbReference>
<name>A0A832RUU9_9EURY</name>
<keyword evidence="1" id="KW-0812">Transmembrane</keyword>
<reference evidence="3" key="1">
    <citation type="journal article" date="2020" name="bioRxiv">
        <title>A rank-normalized archaeal taxonomy based on genome phylogeny resolves widespread incomplete and uneven classifications.</title>
        <authorList>
            <person name="Rinke C."/>
            <person name="Chuvochina M."/>
            <person name="Mussig A.J."/>
            <person name="Chaumeil P.-A."/>
            <person name="Waite D.W."/>
            <person name="Whitman W.B."/>
            <person name="Parks D.H."/>
            <person name="Hugenholtz P."/>
        </authorList>
    </citation>
    <scope>NUCLEOTIDE SEQUENCE</scope>
    <source>
        <strain evidence="3">UBA12518</strain>
    </source>
</reference>
<feature type="transmembrane region" description="Helical" evidence="1">
    <location>
        <begin position="106"/>
        <end position="128"/>
    </location>
</feature>
<organism evidence="3 4">
    <name type="scientific">Methermicoccus shengliensis</name>
    <dbReference type="NCBI Taxonomy" id="660064"/>
    <lineage>
        <taxon>Archaea</taxon>
        <taxon>Methanobacteriati</taxon>
        <taxon>Methanobacteriota</taxon>
        <taxon>Stenosarchaea group</taxon>
        <taxon>Methanomicrobia</taxon>
        <taxon>Methanosarcinales</taxon>
        <taxon>Methermicoccaceae</taxon>
        <taxon>Methermicoccus</taxon>
    </lineage>
</organism>
<feature type="transmembrane region" description="Helical" evidence="1">
    <location>
        <begin position="291"/>
        <end position="311"/>
    </location>
</feature>
<evidence type="ECO:0000313" key="4">
    <source>
        <dbReference type="Proteomes" id="UP000600363"/>
    </source>
</evidence>
<feature type="transmembrane region" description="Helical" evidence="1">
    <location>
        <begin position="6"/>
        <end position="25"/>
    </location>
</feature>
<sequence>MDYVLFLVRTILLVVAGVVLANVLLATNVLSRLTFITAPLCRASRLPAEAVLAIITTTISSTAGKSALSALYRNGRLTDGQVICSVVMSTFPVVAGESFLRVQAPVAIVLLGPVGAIYIALNLFAALLQSLGALFYARVCLTQKATHGIAFDCPLPLSEPVSDPHKVVALGIRRSLPVLRSVLPILIITLVLVRALDVVGAMDRVGILFSPVMSALQLPGECVAAVVAQFLHFSAGYGVVASLLSGGVITDRQAILTLLFGSMVVITMINIRYSMPFNVSLFGRLGLKLTAVNYACSMGAKVVCILLVLVLL</sequence>
<feature type="transmembrane region" description="Helical" evidence="1">
    <location>
        <begin position="182"/>
        <end position="202"/>
    </location>
</feature>
<dbReference type="Pfam" id="PF07670">
    <property type="entry name" value="Gate"/>
    <property type="match status" value="2"/>
</dbReference>
<gene>
    <name evidence="3" type="ORF">HA299_01260</name>
</gene>
<dbReference type="AlphaFoldDB" id="A0A832RUU9"/>
<feature type="transmembrane region" description="Helical" evidence="1">
    <location>
        <begin position="255"/>
        <end position="271"/>
    </location>
</feature>
<keyword evidence="1" id="KW-1133">Transmembrane helix</keyword>
<accession>A0A832RUU9</accession>
<proteinExistence type="predicted"/>
<dbReference type="InterPro" id="IPR038880">
    <property type="entry name" value="MJ0871-like"/>
</dbReference>
<dbReference type="PANTHER" id="PTHR38139">
    <property type="entry name" value="GATE DOMAIN-CONTAINING PROTEIN"/>
    <property type="match status" value="1"/>
</dbReference>
<feature type="domain" description="Nucleoside transporter/FeoB GTPase Gate" evidence="2">
    <location>
        <begin position="8"/>
        <end position="97"/>
    </location>
</feature>
<dbReference type="EMBL" id="DUIH01000004">
    <property type="protein sequence ID" value="HIH69240.1"/>
    <property type="molecule type" value="Genomic_DNA"/>
</dbReference>
<evidence type="ECO:0000259" key="2">
    <source>
        <dbReference type="Pfam" id="PF07670"/>
    </source>
</evidence>
<comment type="caution">
    <text evidence="3">The sequence shown here is derived from an EMBL/GenBank/DDBJ whole genome shotgun (WGS) entry which is preliminary data.</text>
</comment>
<evidence type="ECO:0000256" key="1">
    <source>
        <dbReference type="SAM" id="Phobius"/>
    </source>
</evidence>
<feature type="domain" description="Nucleoside transporter/FeoB GTPase Gate" evidence="2">
    <location>
        <begin position="180"/>
        <end position="267"/>
    </location>
</feature>
<keyword evidence="1" id="KW-0472">Membrane</keyword>
<evidence type="ECO:0000313" key="3">
    <source>
        <dbReference type="EMBL" id="HIH69240.1"/>
    </source>
</evidence>
<feature type="transmembrane region" description="Helical" evidence="1">
    <location>
        <begin position="222"/>
        <end position="243"/>
    </location>
</feature>